<dbReference type="AlphaFoldDB" id="A0A175R9I9"/>
<name>A0A175R9I9_9HYPH</name>
<evidence type="ECO:0000313" key="1">
    <source>
        <dbReference type="EMBL" id="KTQ95301.1"/>
    </source>
</evidence>
<comment type="caution">
    <text evidence="1">The sequence shown here is derived from an EMBL/GenBank/DDBJ whole genome shotgun (WGS) entry which is preliminary data.</text>
</comment>
<dbReference type="RefSeq" id="WP_058635203.1">
    <property type="nucleotide sequence ID" value="NZ_LDPZ01000023.1"/>
</dbReference>
<dbReference type="STRING" id="401562.NS365_19415"/>
<sequence>MNALFRSPSSRAGFGAGLLTRRPRAPLASLPDVAGLPSYTSYGFGSANHLEDADQRGLLFPAGASALPLVTQDWVQGFFFSVDEMLRQQASTYVLAAKGAGTAADTSRITLRGGFDVSGITPLSLLVSAQNSGMRSWGTGLSRSPSLERGADYLLVYGQKGNLPFQCVMRVAADGEVAPELVSNQVGTANDGPTSWRYLDRNASQPAWGSAGSYDFLSGLGGVVDAADGANRQAAGGTMAGFFNIWGSFPFSGGAPDAALLIELAEGLLDPAGLAERLSGRLRFAADLKGPGDVGADPRGEITAALSEIGTNAFAQPFAAAPLRRPPALRLRAYGDRFVLPLGDRTRLGSVPFAGTYTGSAGEESFEVRLLRADTGAELVGWTPISVQIDAGARRFSGALAQVPAGIAFRREIRRRGLPASAVNGGDRLAIGLVIVDIGQSQLAYQSYAMDDTAGGGGGRQLAPVQDPNLFFSVLKQPSFVNAQSTGYGGPKGSVALFQPYRADQHGDGNIVSFETIRRLAGLPVMIVDTAVPGSHPNAWSLDRKRFSYASLFTPDGATSSFTFTPVAAGLSGEGFNPAPAVVPGSFSIKVGEATIADDGAGNLAGADITSGTIDYASGKISNLTFAVPPAAGASVSGSFRFFATAPETAQAIPAGRWSIWGEDGLPLDRTNRSGRLMVHLARLRGLAPSLYRLYWYTSMESPAGMSTFGAIMDRFKARLDALYPAGADAPWALALPGRSAASEERLTYRPMGPRQRQWAATRPFVRLIGETLDLELADNFGPHPSAKIGSRTLGERLGVGCASLFTPGLVAEGPVLRSARFTSAGRQAIELRFDLGAAAKLATSDGSTSGLTGFRVAPPVGGSITVGSGWLDSGFTAAITGTDRITLTSTGAAFSAGQRVAFGNGSTVFTGKGSTQEAIDNTALLKMPGDDDRMFGDIDKFARTGRCGNLLRAFDDVTVSEA</sequence>
<reference evidence="1 2" key="1">
    <citation type="journal article" date="2016" name="Front. Microbiol.">
        <title>Genomic Resource of Rice Seed Associated Bacteria.</title>
        <authorList>
            <person name="Midha S."/>
            <person name="Bansal K."/>
            <person name="Sharma S."/>
            <person name="Kumar N."/>
            <person name="Patil P.P."/>
            <person name="Chaudhry V."/>
            <person name="Patil P.B."/>
        </authorList>
    </citation>
    <scope>NUCLEOTIDE SEQUENCE [LARGE SCALE GENOMIC DNA]</scope>
    <source>
        <strain evidence="1 2">NS226</strain>
    </source>
</reference>
<dbReference type="PATRIC" id="fig|401562.3.peg.1978"/>
<evidence type="ECO:0000313" key="2">
    <source>
        <dbReference type="Proteomes" id="UP000078272"/>
    </source>
</evidence>
<dbReference type="EMBL" id="LDPZ01000023">
    <property type="protein sequence ID" value="KTQ95301.1"/>
    <property type="molecule type" value="Genomic_DNA"/>
</dbReference>
<gene>
    <name evidence="1" type="ORF">NS226_12165</name>
</gene>
<protein>
    <submittedName>
        <fullName evidence="1">Uncharacterized protein</fullName>
    </submittedName>
</protein>
<dbReference type="OrthoDB" id="9908263at2"/>
<organism evidence="1 2">
    <name type="scientific">Aureimonas ureilytica</name>
    <dbReference type="NCBI Taxonomy" id="401562"/>
    <lineage>
        <taxon>Bacteria</taxon>
        <taxon>Pseudomonadati</taxon>
        <taxon>Pseudomonadota</taxon>
        <taxon>Alphaproteobacteria</taxon>
        <taxon>Hyphomicrobiales</taxon>
        <taxon>Aurantimonadaceae</taxon>
        <taxon>Aureimonas</taxon>
    </lineage>
</organism>
<accession>A0A175R9I9</accession>
<dbReference type="Proteomes" id="UP000078272">
    <property type="component" value="Unassembled WGS sequence"/>
</dbReference>
<proteinExistence type="predicted"/>